<dbReference type="EC" id="4.1.1.31" evidence="1"/>
<organism evidence="1 2">
    <name type="scientific">Phyllobacterium zundukense</name>
    <dbReference type="NCBI Taxonomy" id="1867719"/>
    <lineage>
        <taxon>Bacteria</taxon>
        <taxon>Pseudomonadati</taxon>
        <taxon>Pseudomonadota</taxon>
        <taxon>Alphaproteobacteria</taxon>
        <taxon>Hyphomicrobiales</taxon>
        <taxon>Phyllobacteriaceae</taxon>
        <taxon>Phyllobacterium</taxon>
    </lineage>
</organism>
<keyword evidence="1" id="KW-0614">Plasmid</keyword>
<sequence>MAAPAPDQTVMSLENHCRERLAAFRARLTDEPRYNPVAQLSFELSRDLEAGTLSRHDLAGLIHSLGKASFQARARALAGYVGPLDMDENRKRLTSAIESLLGDDGTFEEDLAALRRCQLGLVFTAHPTFLLSRRQRNMLARLANGEIVEDDETGLGPDRPITLNDEHEAVVMAIDRVSDAIAEFSRLSIEILRQRHGDRWREAQIGFVGVGTWVGYDLDGRTDIAWIDMFRFRLAEKSRQIRRYEASITRILAKPGCGSAIGNKLGQMALKLERLHAWSDLVLEAFSQMPLDPSALEAASEILTTDHPDRIVSIDPLLSILDAAVADTPDEIALDLLILRSEMAALSFGVGEVHLRINATQLHNAIMQYLDLDSGEQIGSRSILEMLGELIRDADKYQVNFASLDIEQKTALRQFLLAAQILKHVDSDSSIRLLIAECENPATVLAAMCFARLFGVDHKLDISPLFETPTALENAARFFDVLFTIPEYRDIVRARGRIAIQTGFSDSGRFMGQIPAALAIERVQGQLARACIRHELTDVEVLIFNTHGESAGRGAHQRSFVDRAFYVLSPWIRHQYRDAGITLKHEVSFQGGDGYLYFETPELALATLTRLVECEVPTRGAPEDDLLYAKTSFSFDFYRHIANFHDHLLNDRAYHRTLGSFPQGLLNETGSRKSRRQFDVAGAEVHQVRKIRAIPHNAILQQLGYPLTVVSGFGSAVRGDEDRFVEVYKGSDRLRRLTSHVFATKQKSSIKALAAFATVYDPAFWSSRPYAGAEPHLAAPCLSITQLLEGDERATAISALAVKLRIDAIWLHRILDAVELPAGKPRESEHERSDMLQAIRLALLQHIFLMAARVPRFSTRNDISRDDIMELIFSLRIPEAVELLRGAYPGDPVDMKKYHLSEPFTYPGERPSNYADLSARLIDPIADTYTAILEAGTAVALDFGAHG</sequence>
<protein>
    <submittedName>
        <fullName evidence="1">Phosphoenolpyruvate carboxylase</fullName>
        <ecNumber evidence="1">4.1.1.31</ecNumber>
    </submittedName>
</protein>
<dbReference type="Proteomes" id="UP001061991">
    <property type="component" value="Plasmid p_unnamed4"/>
</dbReference>
<name>A0ACD4CUL6_9HYPH</name>
<geneLocation type="plasmid" evidence="1 2">
    <name>p_unnamed4</name>
</geneLocation>
<evidence type="ECO:0000313" key="2">
    <source>
        <dbReference type="Proteomes" id="UP001061991"/>
    </source>
</evidence>
<keyword evidence="1" id="KW-0456">Lyase</keyword>
<reference evidence="1" key="1">
    <citation type="submission" date="2022-09" db="EMBL/GenBank/DDBJ databases">
        <title>Interaction between co-microsymbionts with complementary sets of symbiotic genes in legume-rhizobium systems.</title>
        <authorList>
            <person name="Safronova V."/>
            <person name="Sazanova A."/>
            <person name="Afonin A."/>
            <person name="Chirak E."/>
        </authorList>
    </citation>
    <scope>NUCLEOTIDE SEQUENCE</scope>
    <source>
        <strain evidence="1">A18/3m</strain>
    </source>
</reference>
<evidence type="ECO:0000313" key="1">
    <source>
        <dbReference type="EMBL" id="UXN57275.1"/>
    </source>
</evidence>
<keyword evidence="2" id="KW-1185">Reference proteome</keyword>
<proteinExistence type="predicted"/>
<gene>
    <name evidence="1" type="ORF">N8E88_00545</name>
</gene>
<accession>A0ACD4CUL6</accession>
<dbReference type="EMBL" id="CP104969">
    <property type="protein sequence ID" value="UXN57275.1"/>
    <property type="molecule type" value="Genomic_DNA"/>
</dbReference>